<evidence type="ECO:0000256" key="5">
    <source>
        <dbReference type="ARBA" id="ARBA00023034"/>
    </source>
</evidence>
<dbReference type="InterPro" id="IPR004263">
    <property type="entry name" value="Exostosin"/>
</dbReference>
<dbReference type="EnsemblPlants" id="Kaladp0046s0333.1.v1.1">
    <property type="protein sequence ID" value="Kaladp0046s0333.1.v1.1.CDS.1"/>
    <property type="gene ID" value="Kaladp0046s0333.v1.1"/>
</dbReference>
<protein>
    <recommendedName>
        <fullName evidence="6">Exostosin GT47 domain-containing protein</fullName>
    </recommendedName>
</protein>
<sequence length="173" mass="20099">MDTRFVTRENKDKDMEVHQYLPTGVDYYQMMRRAKFCLCPSWYEVASPRVGEALHTGCVPVLLSSAYTAPFSDVLNWNAFSVTVPIEDILNLKNILTSISTKRYLTLQRRGVQIRRHFVVNFPPKRYDMYHMILHSIWLRRLNVGSSYAYKLIPFGTGRRSCPGASICRINQD</sequence>
<evidence type="ECO:0000256" key="3">
    <source>
        <dbReference type="ARBA" id="ARBA00022676"/>
    </source>
</evidence>
<evidence type="ECO:0000256" key="4">
    <source>
        <dbReference type="ARBA" id="ARBA00022968"/>
    </source>
</evidence>
<dbReference type="SUPFAM" id="SSF48264">
    <property type="entry name" value="Cytochrome P450"/>
    <property type="match status" value="1"/>
</dbReference>
<comment type="subcellular location">
    <subcellularLocation>
        <location evidence="1">Golgi apparatus membrane</location>
        <topology evidence="1">Single-pass type II membrane protein</topology>
    </subcellularLocation>
</comment>
<dbReference type="GO" id="GO:0004497">
    <property type="term" value="F:monooxygenase activity"/>
    <property type="evidence" value="ECO:0007669"/>
    <property type="project" value="InterPro"/>
</dbReference>
<dbReference type="AlphaFoldDB" id="A0A7N0TVJ3"/>
<accession>A0A7N0TVJ3</accession>
<evidence type="ECO:0000259" key="6">
    <source>
        <dbReference type="Pfam" id="PF03016"/>
    </source>
</evidence>
<keyword evidence="4" id="KW-0735">Signal-anchor</keyword>
<keyword evidence="3" id="KW-0808">Transferase</keyword>
<dbReference type="Proteomes" id="UP000594263">
    <property type="component" value="Unplaced"/>
</dbReference>
<dbReference type="GO" id="GO:0005506">
    <property type="term" value="F:iron ion binding"/>
    <property type="evidence" value="ECO:0007669"/>
    <property type="project" value="InterPro"/>
</dbReference>
<evidence type="ECO:0000256" key="2">
    <source>
        <dbReference type="ARBA" id="ARBA00010271"/>
    </source>
</evidence>
<dbReference type="GO" id="GO:0016705">
    <property type="term" value="F:oxidoreductase activity, acting on paired donors, with incorporation or reduction of molecular oxygen"/>
    <property type="evidence" value="ECO:0007669"/>
    <property type="project" value="InterPro"/>
</dbReference>
<keyword evidence="3" id="KW-0328">Glycosyltransferase</keyword>
<dbReference type="Gramene" id="Kaladp0046s0333.1.v1.1">
    <property type="protein sequence ID" value="Kaladp0046s0333.1.v1.1.CDS.1"/>
    <property type="gene ID" value="Kaladp0046s0333.v1.1"/>
</dbReference>
<keyword evidence="4" id="KW-0812">Transmembrane</keyword>
<dbReference type="GO" id="GO:0020037">
    <property type="term" value="F:heme binding"/>
    <property type="evidence" value="ECO:0007669"/>
    <property type="project" value="InterPro"/>
</dbReference>
<reference evidence="7" key="1">
    <citation type="submission" date="2021-01" db="UniProtKB">
        <authorList>
            <consortium name="EnsemblPlants"/>
        </authorList>
    </citation>
    <scope>IDENTIFICATION</scope>
</reference>
<organism evidence="7 8">
    <name type="scientific">Kalanchoe fedtschenkoi</name>
    <name type="common">Lavender scallops</name>
    <name type="synonym">South American air plant</name>
    <dbReference type="NCBI Taxonomy" id="63787"/>
    <lineage>
        <taxon>Eukaryota</taxon>
        <taxon>Viridiplantae</taxon>
        <taxon>Streptophyta</taxon>
        <taxon>Embryophyta</taxon>
        <taxon>Tracheophyta</taxon>
        <taxon>Spermatophyta</taxon>
        <taxon>Magnoliopsida</taxon>
        <taxon>eudicotyledons</taxon>
        <taxon>Gunneridae</taxon>
        <taxon>Pentapetalae</taxon>
        <taxon>Saxifragales</taxon>
        <taxon>Crassulaceae</taxon>
        <taxon>Kalanchoe</taxon>
    </lineage>
</organism>
<comment type="similarity">
    <text evidence="2">Belongs to the glycosyltransferase 47 family.</text>
</comment>
<dbReference type="PANTHER" id="PTHR11062:SF207">
    <property type="entry name" value="OS07G0188700 PROTEIN"/>
    <property type="match status" value="1"/>
</dbReference>
<dbReference type="Gene3D" id="3.40.50.2000">
    <property type="entry name" value="Glycogen Phosphorylase B"/>
    <property type="match status" value="1"/>
</dbReference>
<dbReference type="PROSITE" id="PS00086">
    <property type="entry name" value="CYTOCHROME_P450"/>
    <property type="match status" value="1"/>
</dbReference>
<dbReference type="InterPro" id="IPR040911">
    <property type="entry name" value="Exostosin_GT47"/>
</dbReference>
<dbReference type="InterPro" id="IPR036396">
    <property type="entry name" value="Cyt_P450_sf"/>
</dbReference>
<evidence type="ECO:0000313" key="7">
    <source>
        <dbReference type="EnsemblPlants" id="Kaladp0046s0333.1.v1.1.CDS.1"/>
    </source>
</evidence>
<feature type="domain" description="Exostosin GT47" evidence="6">
    <location>
        <begin position="14"/>
        <end position="99"/>
    </location>
</feature>
<keyword evidence="8" id="KW-1185">Reference proteome</keyword>
<keyword evidence="5" id="KW-0333">Golgi apparatus</keyword>
<dbReference type="Pfam" id="PF03016">
    <property type="entry name" value="Exostosin_GT47"/>
    <property type="match status" value="1"/>
</dbReference>
<dbReference type="InterPro" id="IPR017972">
    <property type="entry name" value="Cyt_P450_CS"/>
</dbReference>
<evidence type="ECO:0000256" key="1">
    <source>
        <dbReference type="ARBA" id="ARBA00004323"/>
    </source>
</evidence>
<evidence type="ECO:0000313" key="8">
    <source>
        <dbReference type="Proteomes" id="UP000594263"/>
    </source>
</evidence>
<dbReference type="PANTHER" id="PTHR11062">
    <property type="entry name" value="EXOSTOSIN HEPARAN SULFATE GLYCOSYLTRANSFERASE -RELATED"/>
    <property type="match status" value="1"/>
</dbReference>
<proteinExistence type="inferred from homology"/>
<name>A0A7N0TVJ3_KALFE</name>
<dbReference type="GO" id="GO:0000139">
    <property type="term" value="C:Golgi membrane"/>
    <property type="evidence" value="ECO:0007669"/>
    <property type="project" value="UniProtKB-SubCell"/>
</dbReference>
<dbReference type="GO" id="GO:0016757">
    <property type="term" value="F:glycosyltransferase activity"/>
    <property type="evidence" value="ECO:0007669"/>
    <property type="project" value="UniProtKB-KW"/>
</dbReference>